<organism evidence="1 2">
    <name type="scientific">Comamonas testosteroni</name>
    <name type="common">Pseudomonas testosteroni</name>
    <dbReference type="NCBI Taxonomy" id="285"/>
    <lineage>
        <taxon>Bacteria</taxon>
        <taxon>Pseudomonadati</taxon>
        <taxon>Pseudomonadota</taxon>
        <taxon>Betaproteobacteria</taxon>
        <taxon>Burkholderiales</taxon>
        <taxon>Comamonadaceae</taxon>
        <taxon>Comamonas</taxon>
    </lineage>
</organism>
<evidence type="ECO:0000313" key="2">
    <source>
        <dbReference type="Proteomes" id="UP000261948"/>
    </source>
</evidence>
<proteinExistence type="predicted"/>
<protein>
    <submittedName>
        <fullName evidence="1">Uncharacterized protein</fullName>
    </submittedName>
</protein>
<dbReference type="Proteomes" id="UP000261948">
    <property type="component" value="Unassembled WGS sequence"/>
</dbReference>
<dbReference type="EMBL" id="QURR01000001">
    <property type="protein sequence ID" value="RGE46982.1"/>
    <property type="molecule type" value="Genomic_DNA"/>
</dbReference>
<reference evidence="1 2" key="1">
    <citation type="submission" date="2018-08" db="EMBL/GenBank/DDBJ databases">
        <title>Comamonas testosteroni strain SWCO2.</title>
        <authorList>
            <person name="Jiang N."/>
            <person name="Zhang X.Z."/>
        </authorList>
    </citation>
    <scope>NUCLEOTIDE SEQUENCE [LARGE SCALE GENOMIC DNA]</scope>
    <source>
        <strain evidence="1 2">SWCO2</strain>
    </source>
</reference>
<dbReference type="AlphaFoldDB" id="A0A373FTV6"/>
<comment type="caution">
    <text evidence="1">The sequence shown here is derived from an EMBL/GenBank/DDBJ whole genome shotgun (WGS) entry which is preliminary data.</text>
</comment>
<sequence length="76" mass="8212">MLLVIGGSEQEMGERVGGADLRWKRGFATGCWRAYQLCVTGFAVAVQPVLPARIAVEKLQVCGPVFVAVVAVLFQF</sequence>
<gene>
    <name evidence="1" type="ORF">DZC30_00825</name>
</gene>
<keyword evidence="2" id="KW-1185">Reference proteome</keyword>
<name>A0A373FTV6_COMTE</name>
<evidence type="ECO:0000313" key="1">
    <source>
        <dbReference type="EMBL" id="RGE46982.1"/>
    </source>
</evidence>
<accession>A0A373FTV6</accession>